<evidence type="ECO:0000256" key="1">
    <source>
        <dbReference type="SAM" id="MobiDB-lite"/>
    </source>
</evidence>
<sequence length="419" mass="45573">MLRFNAKEVDLPEFTITPERQAALLAEAEAVVQNTLELRSAFAAGGRQLDSTSWKLVKTMDDVRAYRSRRALHGPVDHVESRTGTSDKGCSSPTSSHSSSQRSAPDRSGCLGSATSSASEYHSNKSKKTARPPAVVISGSINGTADDAALGMLADSEMNVRIREAYLGTELDDARLIAVLRRPTPERPLDFVGIKWGLQSYGRFSQARDFLFLEGSGLTRDAKGASVAFGIRQSIDLSDIVTLPRPANTIRGYMSGCQTFGNTTRMNETGHRTVEMFSRAFIEMDGAPVNMAAAAYAEKLMALVACMECANAHKLTYLMRKATHQISPCTSSVLGRMTTTNTCANCTRSMSKFRTLVLHKGGACQICRRLLCGRCSVNKKICIGLGGQVLQKSMLFCLECLLEAKALSSHKVALDKLHW</sequence>
<dbReference type="PANTHER" id="PTHR13510:SF44">
    <property type="entry name" value="RABENOSYN-5"/>
    <property type="match status" value="1"/>
</dbReference>
<protein>
    <recommendedName>
        <fullName evidence="4">FYVE-type domain-containing protein</fullName>
    </recommendedName>
</protein>
<evidence type="ECO:0008006" key="4">
    <source>
        <dbReference type="Google" id="ProtNLM"/>
    </source>
</evidence>
<dbReference type="EMBL" id="CAKLBY020000116">
    <property type="protein sequence ID" value="CAK7927788.1"/>
    <property type="molecule type" value="Genomic_DNA"/>
</dbReference>
<organism evidence="2 3">
    <name type="scientific">Peronospora matthiolae</name>
    <dbReference type="NCBI Taxonomy" id="2874970"/>
    <lineage>
        <taxon>Eukaryota</taxon>
        <taxon>Sar</taxon>
        <taxon>Stramenopiles</taxon>
        <taxon>Oomycota</taxon>
        <taxon>Peronosporomycetes</taxon>
        <taxon>Peronosporales</taxon>
        <taxon>Peronosporaceae</taxon>
        <taxon>Peronospora</taxon>
    </lineage>
</organism>
<reference evidence="2" key="1">
    <citation type="submission" date="2024-01" db="EMBL/GenBank/DDBJ databases">
        <authorList>
            <person name="Webb A."/>
        </authorList>
    </citation>
    <scope>NUCLEOTIDE SEQUENCE</scope>
    <source>
        <strain evidence="2">Pm1</strain>
    </source>
</reference>
<feature type="compositionally biased region" description="Low complexity" evidence="1">
    <location>
        <begin position="91"/>
        <end position="108"/>
    </location>
</feature>
<proteinExistence type="predicted"/>
<feature type="region of interest" description="Disordered" evidence="1">
    <location>
        <begin position="74"/>
        <end position="132"/>
    </location>
</feature>
<evidence type="ECO:0000313" key="3">
    <source>
        <dbReference type="Proteomes" id="UP001162060"/>
    </source>
</evidence>
<dbReference type="AlphaFoldDB" id="A0AAV1U1J2"/>
<gene>
    <name evidence="2" type="ORF">PM001_LOCUS12938</name>
</gene>
<comment type="caution">
    <text evidence="2">The sequence shown here is derived from an EMBL/GenBank/DDBJ whole genome shotgun (WGS) entry which is preliminary data.</text>
</comment>
<dbReference type="PANTHER" id="PTHR13510">
    <property type="entry name" value="FYVE-FINGER-CONTAINING RAB5 EFFECTOR PROTEIN RABENOSYN-5-RELATED"/>
    <property type="match status" value="1"/>
</dbReference>
<dbReference type="InterPro" id="IPR052727">
    <property type="entry name" value="Rab4/Rab5_effector"/>
</dbReference>
<name>A0AAV1U1J2_9STRA</name>
<accession>A0AAV1U1J2</accession>
<dbReference type="Proteomes" id="UP001162060">
    <property type="component" value="Unassembled WGS sequence"/>
</dbReference>
<evidence type="ECO:0000313" key="2">
    <source>
        <dbReference type="EMBL" id="CAK7927788.1"/>
    </source>
</evidence>